<feature type="repeat" description="ANK" evidence="1">
    <location>
        <begin position="10"/>
        <end position="42"/>
    </location>
</feature>
<dbReference type="InterPro" id="IPR002110">
    <property type="entry name" value="Ankyrin_rpt"/>
</dbReference>
<proteinExistence type="predicted"/>
<dbReference type="PROSITE" id="PS50088">
    <property type="entry name" value="ANK_REPEAT"/>
    <property type="match status" value="1"/>
</dbReference>
<name>A0AAD7JXT0_9AGAR</name>
<reference evidence="2" key="1">
    <citation type="submission" date="2023-03" db="EMBL/GenBank/DDBJ databases">
        <title>Massive genome expansion in bonnet fungi (Mycena s.s.) driven by repeated elements and novel gene families across ecological guilds.</title>
        <authorList>
            <consortium name="Lawrence Berkeley National Laboratory"/>
            <person name="Harder C.B."/>
            <person name="Miyauchi S."/>
            <person name="Viragh M."/>
            <person name="Kuo A."/>
            <person name="Thoen E."/>
            <person name="Andreopoulos B."/>
            <person name="Lu D."/>
            <person name="Skrede I."/>
            <person name="Drula E."/>
            <person name="Henrissat B."/>
            <person name="Morin E."/>
            <person name="Kohler A."/>
            <person name="Barry K."/>
            <person name="LaButti K."/>
            <person name="Morin E."/>
            <person name="Salamov A."/>
            <person name="Lipzen A."/>
            <person name="Mereny Z."/>
            <person name="Hegedus B."/>
            <person name="Baldrian P."/>
            <person name="Stursova M."/>
            <person name="Weitz H."/>
            <person name="Taylor A."/>
            <person name="Grigoriev I.V."/>
            <person name="Nagy L.G."/>
            <person name="Martin F."/>
            <person name="Kauserud H."/>
        </authorList>
    </citation>
    <scope>NUCLEOTIDE SEQUENCE</scope>
    <source>
        <strain evidence="2">CBHHK182m</strain>
    </source>
</reference>
<organism evidence="2 3">
    <name type="scientific">Mycena metata</name>
    <dbReference type="NCBI Taxonomy" id="1033252"/>
    <lineage>
        <taxon>Eukaryota</taxon>
        <taxon>Fungi</taxon>
        <taxon>Dikarya</taxon>
        <taxon>Basidiomycota</taxon>
        <taxon>Agaricomycotina</taxon>
        <taxon>Agaricomycetes</taxon>
        <taxon>Agaricomycetidae</taxon>
        <taxon>Agaricales</taxon>
        <taxon>Marasmiineae</taxon>
        <taxon>Mycenaceae</taxon>
        <taxon>Mycena</taxon>
    </lineage>
</organism>
<dbReference type="Proteomes" id="UP001215598">
    <property type="component" value="Unassembled WGS sequence"/>
</dbReference>
<keyword evidence="3" id="KW-1185">Reference proteome</keyword>
<evidence type="ECO:0000313" key="2">
    <source>
        <dbReference type="EMBL" id="KAJ7773933.1"/>
    </source>
</evidence>
<accession>A0AAD7JXT0</accession>
<sequence>MSEFSSCRGCSNVTLHFASQRGQLDIVQFLVLQNANGDDSDLGEFERAKELEVLAVLEKQKRTKVEHGHSTNAQATIPSCSYSTTAPPSMRRVDPLLLLHNLNNHCNGILHLLRAHGANLNAVYARTPAVDVTVQSQAGVHGPLGNRACAYGY</sequence>
<keyword evidence="1" id="KW-0040">ANK repeat</keyword>
<gene>
    <name evidence="2" type="ORF">B0H16DRAFT_1763492</name>
</gene>
<protein>
    <submittedName>
        <fullName evidence="2">Uncharacterized protein</fullName>
    </submittedName>
</protein>
<dbReference type="EMBL" id="JARKIB010000012">
    <property type="protein sequence ID" value="KAJ7773933.1"/>
    <property type="molecule type" value="Genomic_DNA"/>
</dbReference>
<evidence type="ECO:0000313" key="3">
    <source>
        <dbReference type="Proteomes" id="UP001215598"/>
    </source>
</evidence>
<dbReference type="AlphaFoldDB" id="A0AAD7JXT0"/>
<evidence type="ECO:0000256" key="1">
    <source>
        <dbReference type="PROSITE-ProRule" id="PRU00023"/>
    </source>
</evidence>
<dbReference type="Pfam" id="PF00023">
    <property type="entry name" value="Ank"/>
    <property type="match status" value="1"/>
</dbReference>
<comment type="caution">
    <text evidence="2">The sequence shown here is derived from an EMBL/GenBank/DDBJ whole genome shotgun (WGS) entry which is preliminary data.</text>
</comment>